<keyword evidence="2" id="KW-0812">Transmembrane</keyword>
<evidence type="ECO:0008006" key="5">
    <source>
        <dbReference type="Google" id="ProtNLM"/>
    </source>
</evidence>
<keyword evidence="2" id="KW-1133">Transmembrane helix</keyword>
<proteinExistence type="predicted"/>
<evidence type="ECO:0000256" key="2">
    <source>
        <dbReference type="SAM" id="Phobius"/>
    </source>
</evidence>
<feature type="transmembrane region" description="Helical" evidence="2">
    <location>
        <begin position="42"/>
        <end position="60"/>
    </location>
</feature>
<evidence type="ECO:0000313" key="3">
    <source>
        <dbReference type="EMBL" id="TCO90280.1"/>
    </source>
</evidence>
<gene>
    <name evidence="3" type="ORF">EV202_1178</name>
</gene>
<name>A0A4R2LQ95_9BACE</name>
<reference evidence="3 4" key="1">
    <citation type="submission" date="2019-03" db="EMBL/GenBank/DDBJ databases">
        <title>Genomic Encyclopedia of Type Strains, Phase IV (KMG-IV): sequencing the most valuable type-strain genomes for metagenomic binning, comparative biology and taxonomic classification.</title>
        <authorList>
            <person name="Goeker M."/>
        </authorList>
    </citation>
    <scope>NUCLEOTIDE SEQUENCE [LARGE SCALE GENOMIC DNA]</scope>
    <source>
        <strain evidence="3 4">DSM 23917</strain>
    </source>
</reference>
<dbReference type="PANTHER" id="PTHR40115">
    <property type="entry name" value="INNER MEMBRANE PROTEIN WITH PEPSY TM HELIX"/>
    <property type="match status" value="1"/>
</dbReference>
<dbReference type="PANTHER" id="PTHR40115:SF1">
    <property type="entry name" value="INNER MEMBRANE PROTEIN WITH PEPSY TM HELIX"/>
    <property type="match status" value="1"/>
</dbReference>
<evidence type="ECO:0000256" key="1">
    <source>
        <dbReference type="SAM" id="MobiDB-lite"/>
    </source>
</evidence>
<accession>A0A4R2LQ95</accession>
<protein>
    <recommendedName>
        <fullName evidence="5">Peptidase</fullName>
    </recommendedName>
</protein>
<comment type="caution">
    <text evidence="3">The sequence shown here is derived from an EMBL/GenBank/DDBJ whole genome shotgun (WGS) entry which is preliminary data.</text>
</comment>
<dbReference type="Pfam" id="PF16357">
    <property type="entry name" value="PepSY_TM_like_2"/>
    <property type="match status" value="1"/>
</dbReference>
<organism evidence="3 4">
    <name type="scientific">Prevotella heparinolytica</name>
    <dbReference type="NCBI Taxonomy" id="28113"/>
    <lineage>
        <taxon>Bacteria</taxon>
        <taxon>Pseudomonadati</taxon>
        <taxon>Bacteroidota</taxon>
        <taxon>Bacteroidia</taxon>
        <taxon>Bacteroidales</taxon>
        <taxon>Bacteroidaceae</taxon>
        <taxon>Bacteroides</taxon>
    </lineage>
</organism>
<feature type="region of interest" description="Disordered" evidence="1">
    <location>
        <begin position="1"/>
        <end position="24"/>
    </location>
</feature>
<dbReference type="Proteomes" id="UP000295600">
    <property type="component" value="Unassembled WGS sequence"/>
</dbReference>
<dbReference type="RefSeq" id="WP_131926864.1">
    <property type="nucleotide sequence ID" value="NZ_SLXB01000017.1"/>
</dbReference>
<sequence length="211" mass="23755">MRFSKSPTEEGIPNVKNERQRGTQGKAGTLLRKWCRLVHRDVSFFFSGMVLIYAISGIAMNHRSSFNPHYSIELQEYRLTEPLPPQAGIRKEDVLKLLKPIGEDGNYTKHYFPKEGEMKVFLKGGSNLVVNLADSRAVYEKLTRRPLLSALTKLHYNPGSWWTHFSDLFAGGLILITLTGLIMLKGPKGLWGRGGIELAAGILIPLLFLFL</sequence>
<feature type="transmembrane region" description="Helical" evidence="2">
    <location>
        <begin position="161"/>
        <end position="183"/>
    </location>
</feature>
<feature type="transmembrane region" description="Helical" evidence="2">
    <location>
        <begin position="190"/>
        <end position="210"/>
    </location>
</feature>
<dbReference type="EMBL" id="SLXB01000017">
    <property type="protein sequence ID" value="TCO90280.1"/>
    <property type="molecule type" value="Genomic_DNA"/>
</dbReference>
<dbReference type="InterPro" id="IPR032307">
    <property type="entry name" value="PepSY_TM-like_2"/>
</dbReference>
<keyword evidence="2" id="KW-0472">Membrane</keyword>
<dbReference type="AlphaFoldDB" id="A0A4R2LQ95"/>
<evidence type="ECO:0000313" key="4">
    <source>
        <dbReference type="Proteomes" id="UP000295600"/>
    </source>
</evidence>